<keyword evidence="6 10" id="KW-0482">Metalloprotease</keyword>
<feature type="signal peptide" evidence="11">
    <location>
        <begin position="1"/>
        <end position="20"/>
    </location>
</feature>
<comment type="cofactor">
    <cofactor evidence="10 11">
        <name>Zn(2+)</name>
        <dbReference type="ChEBI" id="CHEBI:29105"/>
    </cofactor>
    <text evidence="10 11">Binds 1 zinc ion per subunit.</text>
</comment>
<keyword evidence="2 10" id="KW-0479">Metal-binding</keyword>
<feature type="chain" id="PRO_5005134147" description="Metalloendopeptidase" evidence="11">
    <location>
        <begin position="21"/>
        <end position="247"/>
    </location>
</feature>
<dbReference type="Ensembl" id="ENSCSAVT00000003158.1">
    <property type="protein sequence ID" value="ENSCSAVP00000003111.1"/>
    <property type="gene ID" value="ENSCSAVG00000001845.1"/>
</dbReference>
<dbReference type="PROSITE" id="PS51864">
    <property type="entry name" value="ASTACIN"/>
    <property type="match status" value="1"/>
</dbReference>
<evidence type="ECO:0000256" key="10">
    <source>
        <dbReference type="PROSITE-ProRule" id="PRU01211"/>
    </source>
</evidence>
<dbReference type="GO" id="GO:0008270">
    <property type="term" value="F:zinc ion binding"/>
    <property type="evidence" value="ECO:0007669"/>
    <property type="project" value="UniProtKB-UniRule"/>
</dbReference>
<dbReference type="InterPro" id="IPR034035">
    <property type="entry name" value="Astacin-like_dom"/>
</dbReference>
<keyword evidence="1 10" id="KW-0645">Protease</keyword>
<feature type="domain" description="Peptidase M12A" evidence="12">
    <location>
        <begin position="78"/>
        <end position="247"/>
    </location>
</feature>
<evidence type="ECO:0000256" key="4">
    <source>
        <dbReference type="ARBA" id="ARBA00022801"/>
    </source>
</evidence>
<dbReference type="GO" id="GO:0006508">
    <property type="term" value="P:proteolysis"/>
    <property type="evidence" value="ECO:0007669"/>
    <property type="project" value="UniProtKB-KW"/>
</dbReference>
<evidence type="ECO:0000256" key="3">
    <source>
        <dbReference type="ARBA" id="ARBA00022729"/>
    </source>
</evidence>
<dbReference type="InterPro" id="IPR024079">
    <property type="entry name" value="MetalloPept_cat_dom_sf"/>
</dbReference>
<evidence type="ECO:0000259" key="12">
    <source>
        <dbReference type="PROSITE" id="PS51864"/>
    </source>
</evidence>
<dbReference type="EC" id="3.4.24.-" evidence="11"/>
<dbReference type="InterPro" id="IPR001506">
    <property type="entry name" value="Peptidase_M12A"/>
</dbReference>
<sequence>MGKFLVKILLLCFVLKLSEANAVYRPRIAGQGGKVFKNIVTGKGSEDEMNKQEVGDIFDINADADMIDGDIIPPKSKNTLVDEARHWTSTSIPVELSSNLGLEAIAVIQEARQEYEMRTCLTFPDRTTESNYIVYQSLSGCYSSVGMVGGGQTISIGNGCEKMAVVEHEMMHAIGIYHEQSRTDRDHYVRIALENVDEGKEHNFNSYSYNTIDDRRVRYDYDSVMHYGDTSFSSNGQPTIVTLDPAF</sequence>
<keyword evidence="4 10" id="KW-0378">Hydrolase</keyword>
<dbReference type="PANTHER" id="PTHR10127">
    <property type="entry name" value="DISCOIDIN, CUB, EGF, LAMININ , AND ZINC METALLOPROTEASE DOMAIN CONTAINING"/>
    <property type="match status" value="1"/>
</dbReference>
<keyword evidence="8" id="KW-1015">Disulfide bond</keyword>
<feature type="binding site" evidence="10">
    <location>
        <position position="168"/>
    </location>
    <ligand>
        <name>Zn(2+)</name>
        <dbReference type="ChEBI" id="CHEBI:29105"/>
        <note>catalytic</note>
    </ligand>
</feature>
<dbReference type="CDD" id="cd04280">
    <property type="entry name" value="ZnMc_astacin_like"/>
    <property type="match status" value="1"/>
</dbReference>
<evidence type="ECO:0000256" key="6">
    <source>
        <dbReference type="ARBA" id="ARBA00023049"/>
    </source>
</evidence>
<dbReference type="SMART" id="SM00235">
    <property type="entry name" value="ZnMc"/>
    <property type="match status" value="1"/>
</dbReference>
<dbReference type="GeneTree" id="ENSGT00950000183111"/>
<dbReference type="FunFam" id="3.40.390.10:FF:000015">
    <property type="entry name" value="Meprin A subunit"/>
    <property type="match status" value="1"/>
</dbReference>
<name>H2YCR3_CIOSA</name>
<feature type="active site" evidence="10">
    <location>
        <position position="169"/>
    </location>
</feature>
<dbReference type="AlphaFoldDB" id="H2YCR3"/>
<protein>
    <recommendedName>
        <fullName evidence="11">Metalloendopeptidase</fullName>
        <ecNumber evidence="11">3.4.24.-</ecNumber>
    </recommendedName>
</protein>
<organism evidence="13 14">
    <name type="scientific">Ciona savignyi</name>
    <name type="common">Pacific transparent sea squirt</name>
    <dbReference type="NCBI Taxonomy" id="51511"/>
    <lineage>
        <taxon>Eukaryota</taxon>
        <taxon>Metazoa</taxon>
        <taxon>Chordata</taxon>
        <taxon>Tunicata</taxon>
        <taxon>Ascidiacea</taxon>
        <taxon>Phlebobranchia</taxon>
        <taxon>Cionidae</taxon>
        <taxon>Ciona</taxon>
    </lineage>
</organism>
<reference evidence="13" key="2">
    <citation type="submission" date="2025-08" db="UniProtKB">
        <authorList>
            <consortium name="Ensembl"/>
        </authorList>
    </citation>
    <scope>IDENTIFICATION</scope>
</reference>
<dbReference type="STRING" id="51511.ENSCSAVP00000003111"/>
<evidence type="ECO:0000256" key="9">
    <source>
        <dbReference type="ARBA" id="ARBA00023180"/>
    </source>
</evidence>
<comment type="caution">
    <text evidence="10">Lacks conserved residue(s) required for the propagation of feature annotation.</text>
</comment>
<dbReference type="eggNOG" id="KOG3714">
    <property type="taxonomic scope" value="Eukaryota"/>
</dbReference>
<evidence type="ECO:0000256" key="1">
    <source>
        <dbReference type="ARBA" id="ARBA00022670"/>
    </source>
</evidence>
<feature type="binding site" evidence="10">
    <location>
        <position position="172"/>
    </location>
    <ligand>
        <name>Zn(2+)</name>
        <dbReference type="ChEBI" id="CHEBI:29105"/>
        <note>catalytic</note>
    </ligand>
</feature>
<dbReference type="PRINTS" id="PR00480">
    <property type="entry name" value="ASTACIN"/>
</dbReference>
<keyword evidence="3 11" id="KW-0732">Signal</keyword>
<proteinExistence type="predicted"/>
<dbReference type="PANTHER" id="PTHR10127:SF856">
    <property type="entry name" value="METALLOENDOPEPTIDASE"/>
    <property type="match status" value="1"/>
</dbReference>
<keyword evidence="7" id="KW-0865">Zymogen</keyword>
<keyword evidence="14" id="KW-1185">Reference proteome</keyword>
<keyword evidence="5 10" id="KW-0862">Zinc</keyword>
<evidence type="ECO:0000256" key="11">
    <source>
        <dbReference type="RuleBase" id="RU361183"/>
    </source>
</evidence>
<dbReference type="Pfam" id="PF01400">
    <property type="entry name" value="Astacin"/>
    <property type="match status" value="1"/>
</dbReference>
<evidence type="ECO:0000313" key="14">
    <source>
        <dbReference type="Proteomes" id="UP000007875"/>
    </source>
</evidence>
<dbReference type="InParanoid" id="H2YCR3"/>
<evidence type="ECO:0000313" key="13">
    <source>
        <dbReference type="Ensembl" id="ENSCSAVP00000003111.1"/>
    </source>
</evidence>
<evidence type="ECO:0000256" key="8">
    <source>
        <dbReference type="ARBA" id="ARBA00023157"/>
    </source>
</evidence>
<evidence type="ECO:0000256" key="5">
    <source>
        <dbReference type="ARBA" id="ARBA00022833"/>
    </source>
</evidence>
<dbReference type="HOGENOM" id="CLU_017286_0_3_1"/>
<accession>H2YCR3</accession>
<dbReference type="OMA" id="NEWINIY"/>
<dbReference type="Proteomes" id="UP000007875">
    <property type="component" value="Unassembled WGS sequence"/>
</dbReference>
<feature type="binding site" evidence="10">
    <location>
        <position position="178"/>
    </location>
    <ligand>
        <name>Zn(2+)</name>
        <dbReference type="ChEBI" id="CHEBI:29105"/>
        <note>catalytic</note>
    </ligand>
</feature>
<reference evidence="14" key="1">
    <citation type="submission" date="2003-08" db="EMBL/GenBank/DDBJ databases">
        <authorList>
            <person name="Birren B."/>
            <person name="Nusbaum C."/>
            <person name="Abebe A."/>
            <person name="Abouelleil A."/>
            <person name="Adekoya E."/>
            <person name="Ait-zahra M."/>
            <person name="Allen N."/>
            <person name="Allen T."/>
            <person name="An P."/>
            <person name="Anderson M."/>
            <person name="Anderson S."/>
            <person name="Arachchi H."/>
            <person name="Armbruster J."/>
            <person name="Bachantsang P."/>
            <person name="Baldwin J."/>
            <person name="Barry A."/>
            <person name="Bayul T."/>
            <person name="Blitshsteyn B."/>
            <person name="Bloom T."/>
            <person name="Blye J."/>
            <person name="Boguslavskiy L."/>
            <person name="Borowsky M."/>
            <person name="Boukhgalter B."/>
            <person name="Brunache A."/>
            <person name="Butler J."/>
            <person name="Calixte N."/>
            <person name="Calvo S."/>
            <person name="Camarata J."/>
            <person name="Campo K."/>
            <person name="Chang J."/>
            <person name="Cheshatsang Y."/>
            <person name="Citroen M."/>
            <person name="Collymore A."/>
            <person name="Considine T."/>
            <person name="Cook A."/>
            <person name="Cooke P."/>
            <person name="Corum B."/>
            <person name="Cuomo C."/>
            <person name="David R."/>
            <person name="Dawoe T."/>
            <person name="Degray S."/>
            <person name="Dodge S."/>
            <person name="Dooley K."/>
            <person name="Dorje P."/>
            <person name="Dorjee K."/>
            <person name="Dorris L."/>
            <person name="Duffey N."/>
            <person name="Dupes A."/>
            <person name="Elkins T."/>
            <person name="Engels R."/>
            <person name="Erickson J."/>
            <person name="Farina A."/>
            <person name="Faro S."/>
            <person name="Ferreira P."/>
            <person name="Fischer H."/>
            <person name="Fitzgerald M."/>
            <person name="Foley K."/>
            <person name="Gage D."/>
            <person name="Galagan J."/>
            <person name="Gearin G."/>
            <person name="Gnerre S."/>
            <person name="Gnirke A."/>
            <person name="Goyette A."/>
            <person name="Graham J."/>
            <person name="Grandbois E."/>
            <person name="Gyaltsen K."/>
            <person name="Hafez N."/>
            <person name="Hagopian D."/>
            <person name="Hagos B."/>
            <person name="Hall J."/>
            <person name="Hatcher B."/>
            <person name="Heller A."/>
            <person name="Higgins H."/>
            <person name="Honan T."/>
            <person name="Horn A."/>
            <person name="Houde N."/>
            <person name="Hughes L."/>
            <person name="Hulme W."/>
            <person name="Husby E."/>
            <person name="Iliev I."/>
            <person name="Jaffe D."/>
            <person name="Jones C."/>
            <person name="Kamal M."/>
            <person name="Kamat A."/>
            <person name="Kamvysselis M."/>
            <person name="Karlsson E."/>
            <person name="Kells C."/>
            <person name="Kieu A."/>
            <person name="Kisner P."/>
            <person name="Kodira C."/>
            <person name="Kulbokas E."/>
            <person name="Labutti K."/>
            <person name="Lama D."/>
            <person name="Landers T."/>
            <person name="Leger J."/>
            <person name="Levine S."/>
            <person name="Lewis D."/>
            <person name="Lewis T."/>
            <person name="Lindblad-toh K."/>
            <person name="Liu X."/>
            <person name="Lokyitsang T."/>
            <person name="Lokyitsang Y."/>
            <person name="Lucien O."/>
            <person name="Lui A."/>
            <person name="Ma L.J."/>
            <person name="Mabbitt R."/>
            <person name="Macdonald J."/>
            <person name="Maclean C."/>
            <person name="Major J."/>
            <person name="Manning J."/>
            <person name="Marabella R."/>
            <person name="Maru K."/>
            <person name="Matthews C."/>
            <person name="Mauceli E."/>
            <person name="Mccarthy M."/>
            <person name="Mcdonough S."/>
            <person name="Mcghee T."/>
            <person name="Meldrim J."/>
            <person name="Meneus L."/>
            <person name="Mesirov J."/>
            <person name="Mihalev A."/>
            <person name="Mihova T."/>
            <person name="Mikkelsen T."/>
            <person name="Mlenga V."/>
            <person name="Moru K."/>
            <person name="Mozes J."/>
            <person name="Mulrain L."/>
            <person name="Munson G."/>
            <person name="Naylor J."/>
            <person name="Newes C."/>
            <person name="Nguyen C."/>
            <person name="Nguyen N."/>
            <person name="Nguyen T."/>
            <person name="Nicol R."/>
            <person name="Nielsen C."/>
            <person name="Nizzari M."/>
            <person name="Norbu C."/>
            <person name="Norbu N."/>
            <person name="O'donnell P."/>
            <person name="Okoawo O."/>
            <person name="O'leary S."/>
            <person name="Omotosho B."/>
            <person name="O'neill K."/>
            <person name="Osman S."/>
            <person name="Parker S."/>
            <person name="Perrin D."/>
            <person name="Phunkhang P."/>
            <person name="Piqani B."/>
            <person name="Purcell S."/>
            <person name="Rachupka T."/>
            <person name="Ramasamy U."/>
            <person name="Rameau R."/>
            <person name="Ray V."/>
            <person name="Raymond C."/>
            <person name="Retta R."/>
            <person name="Richardson S."/>
            <person name="Rise C."/>
            <person name="Rodriguez J."/>
            <person name="Rogers J."/>
            <person name="Rogov P."/>
            <person name="Rutman M."/>
            <person name="Schupbach R."/>
            <person name="Seaman C."/>
            <person name="Settipalli S."/>
            <person name="Sharpe T."/>
            <person name="Sheridan J."/>
            <person name="Sherpa N."/>
            <person name="Shi J."/>
            <person name="Smirnov S."/>
            <person name="Smith C."/>
            <person name="Sougnez C."/>
            <person name="Spencer B."/>
            <person name="Stalker J."/>
            <person name="Stange-thomann N."/>
            <person name="Stavropoulos S."/>
            <person name="Stetson K."/>
            <person name="Stone C."/>
            <person name="Stone S."/>
            <person name="Stubbs M."/>
            <person name="Talamas J."/>
            <person name="Tchuinga P."/>
            <person name="Tenzing P."/>
            <person name="Tesfaye S."/>
            <person name="Theodore J."/>
            <person name="Thoulutsang Y."/>
            <person name="Topham K."/>
            <person name="Towey S."/>
            <person name="Tsamla T."/>
            <person name="Tsomo N."/>
            <person name="Vallee D."/>
            <person name="Vassiliev H."/>
            <person name="Venkataraman V."/>
            <person name="Vinson J."/>
            <person name="Vo A."/>
            <person name="Wade C."/>
            <person name="Wang S."/>
            <person name="Wangchuk T."/>
            <person name="Wangdi T."/>
            <person name="Whittaker C."/>
            <person name="Wilkinson J."/>
            <person name="Wu Y."/>
            <person name="Wyman D."/>
            <person name="Yadav S."/>
            <person name="Yang S."/>
            <person name="Yang X."/>
            <person name="Yeager S."/>
            <person name="Yee E."/>
            <person name="Young G."/>
            <person name="Zainoun J."/>
            <person name="Zembeck L."/>
            <person name="Zimmer A."/>
            <person name="Zody M."/>
            <person name="Lander E."/>
        </authorList>
    </citation>
    <scope>NUCLEOTIDE SEQUENCE [LARGE SCALE GENOMIC DNA]</scope>
</reference>
<evidence type="ECO:0000256" key="2">
    <source>
        <dbReference type="ARBA" id="ARBA00022723"/>
    </source>
</evidence>
<dbReference type="InterPro" id="IPR006026">
    <property type="entry name" value="Peptidase_Metallo"/>
</dbReference>
<dbReference type="Gene3D" id="3.40.390.10">
    <property type="entry name" value="Collagenase (Catalytic Domain)"/>
    <property type="match status" value="1"/>
</dbReference>
<evidence type="ECO:0000256" key="7">
    <source>
        <dbReference type="ARBA" id="ARBA00023145"/>
    </source>
</evidence>
<dbReference type="SUPFAM" id="SSF55486">
    <property type="entry name" value="Metalloproteases ('zincins'), catalytic domain"/>
    <property type="match status" value="1"/>
</dbReference>
<keyword evidence="9" id="KW-0325">Glycoprotein</keyword>
<reference evidence="13" key="3">
    <citation type="submission" date="2025-09" db="UniProtKB">
        <authorList>
            <consortium name="Ensembl"/>
        </authorList>
    </citation>
    <scope>IDENTIFICATION</scope>
</reference>
<dbReference type="GO" id="GO:0004222">
    <property type="term" value="F:metalloendopeptidase activity"/>
    <property type="evidence" value="ECO:0007669"/>
    <property type="project" value="UniProtKB-UniRule"/>
</dbReference>